<organism evidence="2 3">
    <name type="scientific">Rhodothermus marinus (strain ATCC 43812 / DSM 4252 / R-10)</name>
    <name type="common">Rhodothermus obamensis</name>
    <dbReference type="NCBI Taxonomy" id="518766"/>
    <lineage>
        <taxon>Bacteria</taxon>
        <taxon>Pseudomonadati</taxon>
        <taxon>Rhodothermota</taxon>
        <taxon>Rhodothermia</taxon>
        <taxon>Rhodothermales</taxon>
        <taxon>Rhodothermaceae</taxon>
        <taxon>Rhodothermus</taxon>
    </lineage>
</organism>
<evidence type="ECO:0000313" key="3">
    <source>
        <dbReference type="Proteomes" id="UP000002221"/>
    </source>
</evidence>
<evidence type="ECO:0000313" key="2">
    <source>
        <dbReference type="EMBL" id="ACY48922.1"/>
    </source>
</evidence>
<dbReference type="EMBL" id="CP001807">
    <property type="protein sequence ID" value="ACY48922.1"/>
    <property type="molecule type" value="Genomic_DNA"/>
</dbReference>
<feature type="transmembrane region" description="Helical" evidence="1">
    <location>
        <begin position="21"/>
        <end position="40"/>
    </location>
</feature>
<dbReference type="KEGG" id="rmr:Rmar_2041"/>
<dbReference type="STRING" id="518766.Rmar_2041"/>
<dbReference type="AlphaFoldDB" id="D0MKL0"/>
<dbReference type="Proteomes" id="UP000002221">
    <property type="component" value="Chromosome"/>
</dbReference>
<protein>
    <submittedName>
        <fullName evidence="2">Uncharacterized protein</fullName>
    </submittedName>
</protein>
<sequence length="43" mass="5309">MRALHLHWWPSARIRWGRLRFYLLLAGWYLLLIGVIWAVGHYF</sequence>
<accession>D0MKL0</accession>
<reference evidence="2 3" key="1">
    <citation type="journal article" date="2009" name="Stand. Genomic Sci.">
        <title>Complete genome sequence of Rhodothermus marinus type strain (R-10).</title>
        <authorList>
            <person name="Nolan M."/>
            <person name="Tindall B.J."/>
            <person name="Pomrenke H."/>
            <person name="Lapidus A."/>
            <person name="Copeland A."/>
            <person name="Glavina Del Rio T."/>
            <person name="Lucas S."/>
            <person name="Chen F."/>
            <person name="Tice H."/>
            <person name="Cheng J.F."/>
            <person name="Saunders E."/>
            <person name="Han C."/>
            <person name="Bruce D."/>
            <person name="Goodwin L."/>
            <person name="Chain P."/>
            <person name="Pitluck S."/>
            <person name="Ovchinikova G."/>
            <person name="Pati A."/>
            <person name="Ivanova N."/>
            <person name="Mavromatis K."/>
            <person name="Chen A."/>
            <person name="Palaniappan K."/>
            <person name="Land M."/>
            <person name="Hauser L."/>
            <person name="Chang Y.J."/>
            <person name="Jeffries C.D."/>
            <person name="Brettin T."/>
            <person name="Goker M."/>
            <person name="Bristow J."/>
            <person name="Eisen J.A."/>
            <person name="Markowitz V."/>
            <person name="Hugenholtz P."/>
            <person name="Kyrpides N.C."/>
            <person name="Klenk H.P."/>
            <person name="Detter J.C."/>
        </authorList>
    </citation>
    <scope>NUCLEOTIDE SEQUENCE [LARGE SCALE GENOMIC DNA]</scope>
    <source>
        <strain evidence="3">ATCC 43812 / DSM 4252 / R-10</strain>
    </source>
</reference>
<dbReference type="RefSeq" id="WP_012844533.1">
    <property type="nucleotide sequence ID" value="NC_013501.1"/>
</dbReference>
<keyword evidence="3" id="KW-1185">Reference proteome</keyword>
<keyword evidence="1" id="KW-0472">Membrane</keyword>
<keyword evidence="1" id="KW-1133">Transmembrane helix</keyword>
<dbReference type="HOGENOM" id="CLU_3238834_0_0_10"/>
<evidence type="ECO:0000256" key="1">
    <source>
        <dbReference type="SAM" id="Phobius"/>
    </source>
</evidence>
<gene>
    <name evidence="2" type="ordered locus">Rmar_2041</name>
</gene>
<name>D0MKL0_RHOM4</name>
<proteinExistence type="predicted"/>
<keyword evidence="1" id="KW-0812">Transmembrane</keyword>